<sequence length="365" mass="40146">MSTVRRTRNQTNLTMTDNDNPSNWTVAELKKKLSEIGINLNMQLSHGVLKRIYLDNVKTVQSQTSPDVQDTQSARAIVTNNNPSDDNRANSQLLRNSLTDSAPVTSTGVAHTATEVFPEPRIPNSLILDSTVLPPSSPLPATVSSMSESVILSTLQLCQQAISSLTQTNRSNENKYSLQTAMTSTNTGIPAASISDVDLVSPEIRADILADDSLPDVGTRGRPSSYSLSSFKGSDLDSIVNNLWDHSISVRTRTQYKVGLDCYIKFALLRGVSNNANDLPPISERLLLYFVAFCDEHLKLAYTTIKLYLSGIRYFYLRIKGFNPLQNSVGQNSACLQSILTGVKKKQSLYSISKRTRLPITLSIL</sequence>
<dbReference type="Proteomes" id="UP000694844">
    <property type="component" value="Chromosome 7"/>
</dbReference>
<dbReference type="GeneID" id="111103939"/>
<dbReference type="KEGG" id="cvn:111103939"/>
<evidence type="ECO:0000256" key="1">
    <source>
        <dbReference type="SAM" id="MobiDB-lite"/>
    </source>
</evidence>
<name>A0A8B8AQ24_CRAVI</name>
<feature type="compositionally biased region" description="Polar residues" evidence="1">
    <location>
        <begin position="9"/>
        <end position="20"/>
    </location>
</feature>
<feature type="region of interest" description="Disordered" evidence="1">
    <location>
        <begin position="1"/>
        <end position="20"/>
    </location>
</feature>
<organism evidence="2 3">
    <name type="scientific">Crassostrea virginica</name>
    <name type="common">Eastern oyster</name>
    <dbReference type="NCBI Taxonomy" id="6565"/>
    <lineage>
        <taxon>Eukaryota</taxon>
        <taxon>Metazoa</taxon>
        <taxon>Spiralia</taxon>
        <taxon>Lophotrochozoa</taxon>
        <taxon>Mollusca</taxon>
        <taxon>Bivalvia</taxon>
        <taxon>Autobranchia</taxon>
        <taxon>Pteriomorphia</taxon>
        <taxon>Ostreida</taxon>
        <taxon>Ostreoidea</taxon>
        <taxon>Ostreidae</taxon>
        <taxon>Crassostrea</taxon>
    </lineage>
</organism>
<gene>
    <name evidence="3" type="primary">LOC111103939</name>
</gene>
<accession>A0A8B8AQ24</accession>
<reference evidence="3" key="1">
    <citation type="submission" date="2025-08" db="UniProtKB">
        <authorList>
            <consortium name="RefSeq"/>
        </authorList>
    </citation>
    <scope>IDENTIFICATION</scope>
    <source>
        <tissue evidence="3">Whole sample</tissue>
    </source>
</reference>
<dbReference type="AlphaFoldDB" id="A0A8B8AQ24"/>
<feature type="region of interest" description="Disordered" evidence="1">
    <location>
        <begin position="63"/>
        <end position="90"/>
    </location>
</feature>
<keyword evidence="2" id="KW-1185">Reference proteome</keyword>
<dbReference type="SUPFAM" id="SSF47823">
    <property type="entry name" value="lambda integrase-like, N-terminal domain"/>
    <property type="match status" value="1"/>
</dbReference>
<evidence type="ECO:0000313" key="3">
    <source>
        <dbReference type="RefSeq" id="XP_022293285.1"/>
    </source>
</evidence>
<protein>
    <submittedName>
        <fullName evidence="3">Uncharacterized protein LOC111103939</fullName>
    </submittedName>
</protein>
<evidence type="ECO:0000313" key="2">
    <source>
        <dbReference type="Proteomes" id="UP000694844"/>
    </source>
</evidence>
<dbReference type="RefSeq" id="XP_022293285.1">
    <property type="nucleotide sequence ID" value="XM_022437577.1"/>
</dbReference>
<proteinExistence type="predicted"/>